<name>A0A1G2DE50_9BACT</name>
<dbReference type="Gene3D" id="3.40.390.10">
    <property type="entry name" value="Collagenase (Catalytic Domain)"/>
    <property type="match status" value="1"/>
</dbReference>
<evidence type="ECO:0000313" key="3">
    <source>
        <dbReference type="EMBL" id="OGZ11130.1"/>
    </source>
</evidence>
<reference evidence="3 4" key="1">
    <citation type="journal article" date="2016" name="Nat. Commun.">
        <title>Thousands of microbial genomes shed light on interconnected biogeochemical processes in an aquifer system.</title>
        <authorList>
            <person name="Anantharaman K."/>
            <person name="Brown C.T."/>
            <person name="Hug L.A."/>
            <person name="Sharon I."/>
            <person name="Castelle C.J."/>
            <person name="Probst A.J."/>
            <person name="Thomas B.C."/>
            <person name="Singh A."/>
            <person name="Wilkins M.J."/>
            <person name="Karaoz U."/>
            <person name="Brodie E.L."/>
            <person name="Williams K.H."/>
            <person name="Hubbard S.S."/>
            <person name="Banfield J.F."/>
        </authorList>
    </citation>
    <scope>NUCLEOTIDE SEQUENCE [LARGE SCALE GENOMIC DNA]</scope>
</reference>
<evidence type="ECO:0000313" key="4">
    <source>
        <dbReference type="Proteomes" id="UP000178636"/>
    </source>
</evidence>
<comment type="caution">
    <text evidence="3">The sequence shown here is derived from an EMBL/GenBank/DDBJ whole genome shotgun (WGS) entry which is preliminary data.</text>
</comment>
<dbReference type="EMBL" id="MHLO01000038">
    <property type="protein sequence ID" value="OGZ11130.1"/>
    <property type="molecule type" value="Genomic_DNA"/>
</dbReference>
<evidence type="ECO:0008006" key="5">
    <source>
        <dbReference type="Google" id="ProtNLM"/>
    </source>
</evidence>
<keyword evidence="2" id="KW-0732">Signal</keyword>
<evidence type="ECO:0000256" key="1">
    <source>
        <dbReference type="SAM" id="MobiDB-lite"/>
    </source>
</evidence>
<protein>
    <recommendedName>
        <fullName evidence="5">Peptidase M10 metallopeptidase domain-containing protein</fullName>
    </recommendedName>
</protein>
<dbReference type="InterPro" id="IPR024079">
    <property type="entry name" value="MetalloPept_cat_dom_sf"/>
</dbReference>
<dbReference type="GO" id="GO:0008237">
    <property type="term" value="F:metallopeptidase activity"/>
    <property type="evidence" value="ECO:0007669"/>
    <property type="project" value="InterPro"/>
</dbReference>
<organism evidence="3 4">
    <name type="scientific">Candidatus Lloydbacteria bacterium RIFCSPHIGHO2_02_FULL_54_17</name>
    <dbReference type="NCBI Taxonomy" id="1798664"/>
    <lineage>
        <taxon>Bacteria</taxon>
        <taxon>Candidatus Lloydiibacteriota</taxon>
    </lineage>
</organism>
<gene>
    <name evidence="3" type="ORF">A3C93_05015</name>
</gene>
<feature type="region of interest" description="Disordered" evidence="1">
    <location>
        <begin position="212"/>
        <end position="232"/>
    </location>
</feature>
<dbReference type="AlphaFoldDB" id="A0A1G2DE50"/>
<accession>A0A1G2DE50</accession>
<evidence type="ECO:0000256" key="2">
    <source>
        <dbReference type="SAM" id="SignalP"/>
    </source>
</evidence>
<dbReference type="SUPFAM" id="SSF55486">
    <property type="entry name" value="Metalloproteases ('zincins'), catalytic domain"/>
    <property type="match status" value="1"/>
</dbReference>
<sequence length="260" mass="27982">MFNKTTVAVLGALVFLGAFVGAANADHSWGGYHWARTANPFALSLGDNLSSAWDPYLVTSSGDWSASSVLDTSVVPGTALRHKSKSASLDCSPVAGTVQVCNKTYGKKGWLGIASVWVSSGHITKGTVKMNDTYFNTAKYNTPAWRNLVMCQEVGHTIGLDHQDETFTNLNLGTCMDYTSSPASNQHPNAHDYEMLETIYAHVDSVATALTSTASASSDEGDRPSDWGRAVSKVGEDKPSLYVKDLKNGDRVFTFVVWAN</sequence>
<proteinExistence type="predicted"/>
<dbReference type="Proteomes" id="UP000178636">
    <property type="component" value="Unassembled WGS sequence"/>
</dbReference>
<feature type="chain" id="PRO_5009582544" description="Peptidase M10 metallopeptidase domain-containing protein" evidence="2">
    <location>
        <begin position="26"/>
        <end position="260"/>
    </location>
</feature>
<feature type="signal peptide" evidence="2">
    <location>
        <begin position="1"/>
        <end position="25"/>
    </location>
</feature>